<dbReference type="InterPro" id="IPR001647">
    <property type="entry name" value="HTH_TetR"/>
</dbReference>
<evidence type="ECO:0000256" key="4">
    <source>
        <dbReference type="PROSITE-ProRule" id="PRU00335"/>
    </source>
</evidence>
<accession>A0A1N7EQ69</accession>
<keyword evidence="1" id="KW-0805">Transcription regulation</keyword>
<feature type="domain" description="HTH tetR-type" evidence="5">
    <location>
        <begin position="18"/>
        <end position="78"/>
    </location>
</feature>
<dbReference type="AlphaFoldDB" id="A0A1N7EQ69"/>
<dbReference type="InterPro" id="IPR036271">
    <property type="entry name" value="Tet_transcr_reg_TetR-rel_C_sf"/>
</dbReference>
<dbReference type="InterPro" id="IPR009057">
    <property type="entry name" value="Homeodomain-like_sf"/>
</dbReference>
<evidence type="ECO:0000313" key="6">
    <source>
        <dbReference type="EMBL" id="SIR90179.1"/>
    </source>
</evidence>
<dbReference type="PRINTS" id="PR00455">
    <property type="entry name" value="HTHTETR"/>
</dbReference>
<dbReference type="STRING" id="573024.SAMN05216208_1703"/>
<evidence type="ECO:0000256" key="2">
    <source>
        <dbReference type="ARBA" id="ARBA00023125"/>
    </source>
</evidence>
<dbReference type="Gene3D" id="1.10.357.10">
    <property type="entry name" value="Tetracycline Repressor, domain 2"/>
    <property type="match status" value="1"/>
</dbReference>
<dbReference type="GO" id="GO:0003677">
    <property type="term" value="F:DNA binding"/>
    <property type="evidence" value="ECO:0007669"/>
    <property type="project" value="UniProtKB-UniRule"/>
</dbReference>
<dbReference type="Gene3D" id="1.10.10.60">
    <property type="entry name" value="Homeodomain-like"/>
    <property type="match status" value="1"/>
</dbReference>
<feature type="DNA-binding region" description="H-T-H motif" evidence="4">
    <location>
        <begin position="41"/>
        <end position="60"/>
    </location>
</feature>
<evidence type="ECO:0000256" key="3">
    <source>
        <dbReference type="ARBA" id="ARBA00023163"/>
    </source>
</evidence>
<evidence type="ECO:0000313" key="7">
    <source>
        <dbReference type="Proteomes" id="UP000186019"/>
    </source>
</evidence>
<sequence length="206" mass="21942">MEHQTTTKTRAAPGRPRLFKEEQALGAIMQLFWEHGYEGTGLSDIIRATGLGKASLYATFGNKHSMYMRALAAFEANMVDAGAEMLRNDEAPALERVAAFLDAPIAAVRDHGDAKGCFLCNASADRAALDSETAAIVQRCYSKLAAALQRTLSEIVGDDAAPDRAQMLLAVYAGLRVMSRSGVPISALEAARDDALSGLPGGNARR</sequence>
<dbReference type="SUPFAM" id="SSF48498">
    <property type="entry name" value="Tetracyclin repressor-like, C-terminal domain"/>
    <property type="match status" value="1"/>
</dbReference>
<dbReference type="OrthoDB" id="9779746at2"/>
<dbReference type="RefSeq" id="WP_076530588.1">
    <property type="nucleotide sequence ID" value="NZ_FOAC01000001.1"/>
</dbReference>
<gene>
    <name evidence="6" type="ORF">SAMN05421666_0432</name>
</gene>
<dbReference type="PANTHER" id="PTHR47506">
    <property type="entry name" value="TRANSCRIPTIONAL REGULATORY PROTEIN"/>
    <property type="match status" value="1"/>
</dbReference>
<dbReference type="Proteomes" id="UP000186019">
    <property type="component" value="Unassembled WGS sequence"/>
</dbReference>
<dbReference type="PROSITE" id="PS50977">
    <property type="entry name" value="HTH_TETR_2"/>
    <property type="match status" value="1"/>
</dbReference>
<dbReference type="Pfam" id="PF00440">
    <property type="entry name" value="TetR_N"/>
    <property type="match status" value="1"/>
</dbReference>
<name>A0A1N7EQ69_9RHOB</name>
<keyword evidence="7" id="KW-1185">Reference proteome</keyword>
<proteinExistence type="predicted"/>
<evidence type="ECO:0000259" key="5">
    <source>
        <dbReference type="PROSITE" id="PS50977"/>
    </source>
</evidence>
<dbReference type="EMBL" id="FTNV01000001">
    <property type="protein sequence ID" value="SIR90179.1"/>
    <property type="molecule type" value="Genomic_DNA"/>
</dbReference>
<dbReference type="SUPFAM" id="SSF46689">
    <property type="entry name" value="Homeodomain-like"/>
    <property type="match status" value="1"/>
</dbReference>
<organism evidence="6 7">
    <name type="scientific">Roseovarius nanhaiticus</name>
    <dbReference type="NCBI Taxonomy" id="573024"/>
    <lineage>
        <taxon>Bacteria</taxon>
        <taxon>Pseudomonadati</taxon>
        <taxon>Pseudomonadota</taxon>
        <taxon>Alphaproteobacteria</taxon>
        <taxon>Rhodobacterales</taxon>
        <taxon>Roseobacteraceae</taxon>
        <taxon>Roseovarius</taxon>
    </lineage>
</organism>
<keyword evidence="3" id="KW-0804">Transcription</keyword>
<keyword evidence="2 4" id="KW-0238">DNA-binding</keyword>
<reference evidence="6 7" key="1">
    <citation type="submission" date="2017-01" db="EMBL/GenBank/DDBJ databases">
        <authorList>
            <person name="Mah S.A."/>
            <person name="Swanson W.J."/>
            <person name="Moy G.W."/>
            <person name="Vacquier V.D."/>
        </authorList>
    </citation>
    <scope>NUCLEOTIDE SEQUENCE [LARGE SCALE GENOMIC DNA]</scope>
    <source>
        <strain evidence="6 7">DSM 29590</strain>
    </source>
</reference>
<dbReference type="PANTHER" id="PTHR47506:SF1">
    <property type="entry name" value="HTH-TYPE TRANSCRIPTIONAL REGULATOR YJDC"/>
    <property type="match status" value="1"/>
</dbReference>
<evidence type="ECO:0000256" key="1">
    <source>
        <dbReference type="ARBA" id="ARBA00023015"/>
    </source>
</evidence>
<protein>
    <submittedName>
        <fullName evidence="6">Transcriptional regulator, TetR family</fullName>
    </submittedName>
</protein>